<evidence type="ECO:0000256" key="1">
    <source>
        <dbReference type="ARBA" id="ARBA00022475"/>
    </source>
</evidence>
<keyword evidence="8" id="KW-1185">Reference proteome</keyword>
<dbReference type="PANTHER" id="PTHR43790:SF4">
    <property type="entry name" value="GUANOSINE IMPORT ATP-BINDING PROTEIN NUPO"/>
    <property type="match status" value="1"/>
</dbReference>
<organism evidence="7 8">
    <name type="scientific">Thauera sedimentorum</name>
    <dbReference type="NCBI Taxonomy" id="2767595"/>
    <lineage>
        <taxon>Bacteria</taxon>
        <taxon>Pseudomonadati</taxon>
        <taxon>Pseudomonadota</taxon>
        <taxon>Betaproteobacteria</taxon>
        <taxon>Rhodocyclales</taxon>
        <taxon>Zoogloeaceae</taxon>
        <taxon>Thauera</taxon>
    </lineage>
</organism>
<dbReference type="PANTHER" id="PTHR43790">
    <property type="entry name" value="CARBOHYDRATE TRANSPORT ATP-BINDING PROTEIN MG119-RELATED"/>
    <property type="match status" value="1"/>
</dbReference>
<gene>
    <name evidence="7" type="ORF">IFO67_05005</name>
</gene>
<keyword evidence="4" id="KW-0547">Nucleotide-binding</keyword>
<dbReference type="SUPFAM" id="SSF52540">
    <property type="entry name" value="P-loop containing nucleoside triphosphate hydrolases"/>
    <property type="match status" value="2"/>
</dbReference>
<keyword evidence="3" id="KW-0677">Repeat</keyword>
<dbReference type="InterPro" id="IPR027417">
    <property type="entry name" value="P-loop_NTPase"/>
</dbReference>
<dbReference type="CDD" id="cd03216">
    <property type="entry name" value="ABC_Carb_Monos_I"/>
    <property type="match status" value="1"/>
</dbReference>
<feature type="domain" description="ABC transporter" evidence="6">
    <location>
        <begin position="14"/>
        <end position="245"/>
    </location>
</feature>
<keyword evidence="2" id="KW-0762">Sugar transport</keyword>
<comment type="caution">
    <text evidence="7">The sequence shown here is derived from an EMBL/GenBank/DDBJ whole genome shotgun (WGS) entry which is preliminary data.</text>
</comment>
<dbReference type="Proteomes" id="UP000603602">
    <property type="component" value="Unassembled WGS sequence"/>
</dbReference>
<dbReference type="RefSeq" id="WP_187717025.1">
    <property type="nucleotide sequence ID" value="NZ_JACTAH010000001.1"/>
</dbReference>
<dbReference type="EMBL" id="JACYTO010000001">
    <property type="protein sequence ID" value="MBD8502231.1"/>
    <property type="molecule type" value="Genomic_DNA"/>
</dbReference>
<dbReference type="Pfam" id="PF00005">
    <property type="entry name" value="ABC_tran"/>
    <property type="match status" value="2"/>
</dbReference>
<dbReference type="PROSITE" id="PS50893">
    <property type="entry name" value="ABC_TRANSPORTER_2"/>
    <property type="match status" value="2"/>
</dbReference>
<dbReference type="InterPro" id="IPR017871">
    <property type="entry name" value="ABC_transporter-like_CS"/>
</dbReference>
<evidence type="ECO:0000259" key="6">
    <source>
        <dbReference type="PROSITE" id="PS50893"/>
    </source>
</evidence>
<dbReference type="GO" id="GO:0005524">
    <property type="term" value="F:ATP binding"/>
    <property type="evidence" value="ECO:0007669"/>
    <property type="project" value="UniProtKB-KW"/>
</dbReference>
<evidence type="ECO:0000313" key="8">
    <source>
        <dbReference type="Proteomes" id="UP000603602"/>
    </source>
</evidence>
<reference evidence="8" key="1">
    <citation type="submission" date="2023-07" db="EMBL/GenBank/DDBJ databases">
        <title>Thauera sp. CAU 1555 isolated from sand of Yaerae Beach.</title>
        <authorList>
            <person name="Kim W."/>
        </authorList>
    </citation>
    <scope>NUCLEOTIDE SEQUENCE [LARGE SCALE GENOMIC DNA]</scope>
    <source>
        <strain evidence="8">CAU 1555</strain>
    </source>
</reference>
<dbReference type="InterPro" id="IPR003439">
    <property type="entry name" value="ABC_transporter-like_ATP-bd"/>
</dbReference>
<dbReference type="PROSITE" id="PS00211">
    <property type="entry name" value="ABC_TRANSPORTER_1"/>
    <property type="match status" value="2"/>
</dbReference>
<keyword evidence="1" id="KW-0472">Membrane</keyword>
<keyword evidence="2" id="KW-0813">Transport</keyword>
<dbReference type="CDD" id="cd03215">
    <property type="entry name" value="ABC_Carb_Monos_II"/>
    <property type="match status" value="1"/>
</dbReference>
<feature type="domain" description="ABC transporter" evidence="6">
    <location>
        <begin position="262"/>
        <end position="508"/>
    </location>
</feature>
<dbReference type="SMART" id="SM00382">
    <property type="entry name" value="AAA"/>
    <property type="match status" value="1"/>
</dbReference>
<evidence type="ECO:0000256" key="2">
    <source>
        <dbReference type="ARBA" id="ARBA00022597"/>
    </source>
</evidence>
<accession>A0ABR9B788</accession>
<protein>
    <submittedName>
        <fullName evidence="7">ABC transporter ATP-binding protein</fullName>
    </submittedName>
</protein>
<keyword evidence="5 7" id="KW-0067">ATP-binding</keyword>
<keyword evidence="1" id="KW-1003">Cell membrane</keyword>
<proteinExistence type="predicted"/>
<evidence type="ECO:0000313" key="7">
    <source>
        <dbReference type="EMBL" id="MBD8502231.1"/>
    </source>
</evidence>
<dbReference type="InterPro" id="IPR050107">
    <property type="entry name" value="ABC_carbohydrate_import_ATPase"/>
</dbReference>
<evidence type="ECO:0000256" key="5">
    <source>
        <dbReference type="ARBA" id="ARBA00022840"/>
    </source>
</evidence>
<sequence length="523" mass="55795">MSSSSPPAGKQPRLRLTGIRKVYPGVIANDGVDLTVEPGEIHAVLGENGAGKSTLMKIIYGVTAPTAGEIRWEGEAVTVDSPARARALGIGMVFQHFSLFETLTVTENVALALAGDPPLGELARRIEEVSQRYGLPVDPRRRVHALSVGERQRVEIIRCLLQNPKLLIMDEPTSVLTPQAVRKLFETLRQLAAEGCSILYISHKLDEIQALCDTATVLRGGRVTGHCRPAEETAQSMARLMIGRDLPVCEHGPAATGGELRLRLAGLSHASEDPFGTDLKDIHLDVHAGEIVGIAGVSGNGQQELLQAISGEEVIAEKFPVQICGVEAGRMSAARRRGLGLCFVPEDRLGRGAVPSMSLADNAVLTAARSAGLVRGGLLAFARARRFAAECIERFDVRCSGPQAAARSLSGGNLQKFIVGREILQAPRLLVCAQPTWGVDVGAAAFIRQAIIDLRNRGCAVLVVSEELDELFEICDRIAVIAKGRLSPARPVAETSVEDIGVWMSGLWPGADPVDAEVDRAAA</sequence>
<name>A0ABR9B788_9RHOO</name>
<evidence type="ECO:0000256" key="3">
    <source>
        <dbReference type="ARBA" id="ARBA00022737"/>
    </source>
</evidence>
<dbReference type="InterPro" id="IPR003593">
    <property type="entry name" value="AAA+_ATPase"/>
</dbReference>
<dbReference type="Gene3D" id="3.40.50.300">
    <property type="entry name" value="P-loop containing nucleotide triphosphate hydrolases"/>
    <property type="match status" value="2"/>
</dbReference>
<evidence type="ECO:0000256" key="4">
    <source>
        <dbReference type="ARBA" id="ARBA00022741"/>
    </source>
</evidence>